<dbReference type="GO" id="GO:0003677">
    <property type="term" value="F:DNA binding"/>
    <property type="evidence" value="ECO:0007669"/>
    <property type="project" value="InterPro"/>
</dbReference>
<protein>
    <recommendedName>
        <fullName evidence="4">Zinc finger CHC2-type domain-containing protein</fullName>
    </recommendedName>
</protein>
<dbReference type="Pfam" id="PF01807">
    <property type="entry name" value="Zn_ribbon_DnaG"/>
    <property type="match status" value="1"/>
</dbReference>
<organism evidence="5 6">
    <name type="scientific">Polyangium spumosum</name>
    <dbReference type="NCBI Taxonomy" id="889282"/>
    <lineage>
        <taxon>Bacteria</taxon>
        <taxon>Pseudomonadati</taxon>
        <taxon>Myxococcota</taxon>
        <taxon>Polyangia</taxon>
        <taxon>Polyangiales</taxon>
        <taxon>Polyangiaceae</taxon>
        <taxon>Polyangium</taxon>
    </lineage>
</organism>
<sequence length="361" mass="38481">MAASPIPMPAAELKRALTEVPAICKELGLHNGARVQQQGLLVLCPWHAEKNPSCSVTLAPDGSVRVKCFACGASGDVFALIAQVRGLDVTKQFGAVLAEGRRIAAGATTAGTTTRTEVSDADDADGARARVAKTLLEACPLAAALDASAYLTTRGLLDEAVTDGWGALPEPVEDAVRIINRVIVAHGLEDWQKSGFVTTPGGLTWPDHRVLIPWRDPSGRITTLQRRLVRCAEDEVQKYVFPRGGAATWPYGIETAARVDNPAGIVFVEGAFDVLALRALYKKHAVPRVVVGVPGVANFRRAWAEFAQGRTAFVAFDRDEAGDRAAERVASKLYTAGAARVVRIRPASGKDWAEALLQEAS</sequence>
<dbReference type="GO" id="GO:0003899">
    <property type="term" value="F:DNA-directed RNA polymerase activity"/>
    <property type="evidence" value="ECO:0007669"/>
    <property type="project" value="InterPro"/>
</dbReference>
<dbReference type="SUPFAM" id="SSF56731">
    <property type="entry name" value="DNA primase core"/>
    <property type="match status" value="1"/>
</dbReference>
<dbReference type="InterPro" id="IPR050219">
    <property type="entry name" value="DnaG_primase"/>
</dbReference>
<dbReference type="InterPro" id="IPR002694">
    <property type="entry name" value="Znf_CHC2"/>
</dbReference>
<dbReference type="Proteomes" id="UP000440224">
    <property type="component" value="Unassembled WGS sequence"/>
</dbReference>
<dbReference type="RefSeq" id="WP_153821465.1">
    <property type="nucleotide sequence ID" value="NZ_WJIE01000006.1"/>
</dbReference>
<dbReference type="AlphaFoldDB" id="A0A6N7PWL3"/>
<dbReference type="SUPFAM" id="SSF57783">
    <property type="entry name" value="Zinc beta-ribbon"/>
    <property type="match status" value="1"/>
</dbReference>
<dbReference type="Pfam" id="PF13155">
    <property type="entry name" value="Toprim_2"/>
    <property type="match status" value="1"/>
</dbReference>
<name>A0A6N7PWL3_9BACT</name>
<feature type="domain" description="Zinc finger CHC2-type" evidence="4">
    <location>
        <begin position="40"/>
        <end position="94"/>
    </location>
</feature>
<evidence type="ECO:0000259" key="4">
    <source>
        <dbReference type="SMART" id="SM00400"/>
    </source>
</evidence>
<evidence type="ECO:0000313" key="5">
    <source>
        <dbReference type="EMBL" id="MRG94635.1"/>
    </source>
</evidence>
<dbReference type="Gene3D" id="3.40.1360.10">
    <property type="match status" value="1"/>
</dbReference>
<dbReference type="PANTHER" id="PTHR30313:SF2">
    <property type="entry name" value="DNA PRIMASE"/>
    <property type="match status" value="1"/>
</dbReference>
<dbReference type="GO" id="GO:0006269">
    <property type="term" value="P:DNA replication, synthesis of primer"/>
    <property type="evidence" value="ECO:0007669"/>
    <property type="project" value="TreeGrafter"/>
</dbReference>
<reference evidence="5 6" key="1">
    <citation type="submission" date="2019-10" db="EMBL/GenBank/DDBJ databases">
        <title>A soil myxobacterium in the family Polyangiaceae.</title>
        <authorList>
            <person name="Li Y."/>
            <person name="Wang J."/>
        </authorList>
    </citation>
    <scope>NUCLEOTIDE SEQUENCE [LARGE SCALE GENOMIC DNA]</scope>
    <source>
        <strain evidence="5 6">DSM 14734</strain>
    </source>
</reference>
<dbReference type="Gene3D" id="3.90.580.10">
    <property type="entry name" value="Zinc finger, CHC2-type domain"/>
    <property type="match status" value="1"/>
</dbReference>
<dbReference type="EMBL" id="WJIE01000006">
    <property type="protein sequence ID" value="MRG94635.1"/>
    <property type="molecule type" value="Genomic_DNA"/>
</dbReference>
<dbReference type="PANTHER" id="PTHR30313">
    <property type="entry name" value="DNA PRIMASE"/>
    <property type="match status" value="1"/>
</dbReference>
<evidence type="ECO:0000256" key="2">
    <source>
        <dbReference type="ARBA" id="ARBA00022771"/>
    </source>
</evidence>
<evidence type="ECO:0000256" key="3">
    <source>
        <dbReference type="ARBA" id="ARBA00022833"/>
    </source>
</evidence>
<keyword evidence="6" id="KW-1185">Reference proteome</keyword>
<evidence type="ECO:0000256" key="1">
    <source>
        <dbReference type="ARBA" id="ARBA00022723"/>
    </source>
</evidence>
<gene>
    <name evidence="5" type="ORF">GF068_22335</name>
</gene>
<comment type="caution">
    <text evidence="5">The sequence shown here is derived from an EMBL/GenBank/DDBJ whole genome shotgun (WGS) entry which is preliminary data.</text>
</comment>
<dbReference type="GO" id="GO:0005737">
    <property type="term" value="C:cytoplasm"/>
    <property type="evidence" value="ECO:0007669"/>
    <property type="project" value="TreeGrafter"/>
</dbReference>
<keyword evidence="1" id="KW-0479">Metal-binding</keyword>
<proteinExistence type="predicted"/>
<dbReference type="CDD" id="cd01029">
    <property type="entry name" value="TOPRIM_primases"/>
    <property type="match status" value="1"/>
</dbReference>
<dbReference type="GO" id="GO:0008270">
    <property type="term" value="F:zinc ion binding"/>
    <property type="evidence" value="ECO:0007669"/>
    <property type="project" value="UniProtKB-KW"/>
</dbReference>
<dbReference type="OrthoDB" id="784829at2"/>
<dbReference type="InterPro" id="IPR034154">
    <property type="entry name" value="TOPRIM_DnaG/twinkle"/>
</dbReference>
<dbReference type="SMART" id="SM00400">
    <property type="entry name" value="ZnF_CHCC"/>
    <property type="match status" value="1"/>
</dbReference>
<keyword evidence="2" id="KW-0863">Zinc-finger</keyword>
<keyword evidence="3" id="KW-0862">Zinc</keyword>
<dbReference type="InterPro" id="IPR036977">
    <property type="entry name" value="DNA_primase_Znf_CHC2"/>
</dbReference>
<evidence type="ECO:0000313" key="6">
    <source>
        <dbReference type="Proteomes" id="UP000440224"/>
    </source>
</evidence>
<accession>A0A6N7PWL3</accession>